<dbReference type="EMBL" id="BSXT01003722">
    <property type="protein sequence ID" value="GMF55433.1"/>
    <property type="molecule type" value="Genomic_DNA"/>
</dbReference>
<evidence type="ECO:0000256" key="9">
    <source>
        <dbReference type="ARBA" id="ARBA00022840"/>
    </source>
</evidence>
<keyword evidence="10" id="KW-0173">Coenzyme A biosynthesis</keyword>
<feature type="compositionally biased region" description="Acidic residues" evidence="12">
    <location>
        <begin position="242"/>
        <end position="254"/>
    </location>
</feature>
<dbReference type="CDD" id="cd24122">
    <property type="entry name" value="ASKHA_NBD_PanK-II_Pank1-like"/>
    <property type="match status" value="1"/>
</dbReference>
<evidence type="ECO:0000256" key="4">
    <source>
        <dbReference type="ARBA" id="ARBA00012102"/>
    </source>
</evidence>
<comment type="subcellular location">
    <subcellularLocation>
        <location evidence="2">Cytoplasm</location>
    </subcellularLocation>
</comment>
<proteinExistence type="inferred from homology"/>
<gene>
    <name evidence="13" type="ORF">Pfra01_002334900</name>
</gene>
<keyword evidence="6" id="KW-0808">Transferase</keyword>
<keyword evidence="9" id="KW-0067">ATP-binding</keyword>
<evidence type="ECO:0000256" key="10">
    <source>
        <dbReference type="ARBA" id="ARBA00022993"/>
    </source>
</evidence>
<dbReference type="Pfam" id="PF03630">
    <property type="entry name" value="Fumble"/>
    <property type="match status" value="1"/>
</dbReference>
<dbReference type="GO" id="GO:0005524">
    <property type="term" value="F:ATP binding"/>
    <property type="evidence" value="ECO:0007669"/>
    <property type="project" value="UniProtKB-KW"/>
</dbReference>
<evidence type="ECO:0000313" key="14">
    <source>
        <dbReference type="Proteomes" id="UP001165121"/>
    </source>
</evidence>
<evidence type="ECO:0000256" key="2">
    <source>
        <dbReference type="ARBA" id="ARBA00004496"/>
    </source>
</evidence>
<dbReference type="Proteomes" id="UP001165121">
    <property type="component" value="Unassembled WGS sequence"/>
</dbReference>
<evidence type="ECO:0000313" key="13">
    <source>
        <dbReference type="EMBL" id="GMF55433.1"/>
    </source>
</evidence>
<evidence type="ECO:0000256" key="11">
    <source>
        <dbReference type="ARBA" id="ARBA00060870"/>
    </source>
</evidence>
<evidence type="ECO:0000256" key="12">
    <source>
        <dbReference type="SAM" id="MobiDB-lite"/>
    </source>
</evidence>
<evidence type="ECO:0000256" key="1">
    <source>
        <dbReference type="ARBA" id="ARBA00001206"/>
    </source>
</evidence>
<accession>A0A9W6Y8F4</accession>
<dbReference type="AlphaFoldDB" id="A0A9W6Y8F4"/>
<dbReference type="EC" id="2.7.1.33" evidence="4"/>
<reference evidence="13" key="1">
    <citation type="submission" date="2023-04" db="EMBL/GenBank/DDBJ databases">
        <title>Phytophthora fragariaefolia NBRC 109709.</title>
        <authorList>
            <person name="Ichikawa N."/>
            <person name="Sato H."/>
            <person name="Tonouchi N."/>
        </authorList>
    </citation>
    <scope>NUCLEOTIDE SEQUENCE</scope>
    <source>
        <strain evidence="13">NBRC 109709</strain>
    </source>
</reference>
<evidence type="ECO:0000256" key="6">
    <source>
        <dbReference type="ARBA" id="ARBA00022679"/>
    </source>
</evidence>
<sequence>MDALIQGLNFVLRHAPNECYTFVDVVPDTPGLGSATKKMLPKPDKHELYPFLLVNIGSGVSILKISGETQYERVSGTSLGGGTFLGLCRALSKLRTFDEAMDASVEGDSNEVDMTVGDIYGTAGYEQFQLKPDTVASSFGKAGARRLPHPPRDADLARSLLFMITQNLGQLAFLNARRVETKRIYFSGNFLRRNELACRQLAYAISFWSKGDMQAQFFHHEGFFGALGTFLQRFNASTVSETEAEQDNGSEAEIEQSSGGKSGGDLQKSSSARQP</sequence>
<comment type="similarity">
    <text evidence="11">Belongs to the type II pantothenate kinase family.</text>
</comment>
<dbReference type="Gene3D" id="6.10.10.60">
    <property type="match status" value="1"/>
</dbReference>
<protein>
    <recommendedName>
        <fullName evidence="4">pantothenate kinase</fullName>
        <ecNumber evidence="4">2.7.1.33</ecNumber>
    </recommendedName>
</protein>
<dbReference type="InterPro" id="IPR043129">
    <property type="entry name" value="ATPase_NBD"/>
</dbReference>
<dbReference type="PANTHER" id="PTHR12280">
    <property type="entry name" value="PANTOTHENATE KINASE"/>
    <property type="match status" value="1"/>
</dbReference>
<evidence type="ECO:0000256" key="7">
    <source>
        <dbReference type="ARBA" id="ARBA00022741"/>
    </source>
</evidence>
<name>A0A9W6Y8F4_9STRA</name>
<dbReference type="NCBIfam" id="TIGR00555">
    <property type="entry name" value="panK_eukar"/>
    <property type="match status" value="1"/>
</dbReference>
<keyword evidence="14" id="KW-1185">Reference proteome</keyword>
<comment type="pathway">
    <text evidence="3">Cofactor biosynthesis; coenzyme A biosynthesis; CoA from (R)-pantothenate: step 1/5.</text>
</comment>
<keyword evidence="8" id="KW-0418">Kinase</keyword>
<organism evidence="13 14">
    <name type="scientific">Phytophthora fragariaefolia</name>
    <dbReference type="NCBI Taxonomy" id="1490495"/>
    <lineage>
        <taxon>Eukaryota</taxon>
        <taxon>Sar</taxon>
        <taxon>Stramenopiles</taxon>
        <taxon>Oomycota</taxon>
        <taxon>Peronosporomycetes</taxon>
        <taxon>Peronosporales</taxon>
        <taxon>Peronosporaceae</taxon>
        <taxon>Phytophthora</taxon>
    </lineage>
</organism>
<evidence type="ECO:0000256" key="8">
    <source>
        <dbReference type="ARBA" id="ARBA00022777"/>
    </source>
</evidence>
<evidence type="ECO:0000256" key="3">
    <source>
        <dbReference type="ARBA" id="ARBA00005225"/>
    </source>
</evidence>
<comment type="catalytic activity">
    <reaction evidence="1">
        <text>(R)-pantothenate + ATP = (R)-4'-phosphopantothenate + ADP + H(+)</text>
        <dbReference type="Rhea" id="RHEA:16373"/>
        <dbReference type="ChEBI" id="CHEBI:10986"/>
        <dbReference type="ChEBI" id="CHEBI:15378"/>
        <dbReference type="ChEBI" id="CHEBI:29032"/>
        <dbReference type="ChEBI" id="CHEBI:30616"/>
        <dbReference type="ChEBI" id="CHEBI:456216"/>
        <dbReference type="EC" id="2.7.1.33"/>
    </reaction>
</comment>
<dbReference type="SUPFAM" id="SSF53067">
    <property type="entry name" value="Actin-like ATPase domain"/>
    <property type="match status" value="1"/>
</dbReference>
<dbReference type="GO" id="GO:0004594">
    <property type="term" value="F:pantothenate kinase activity"/>
    <property type="evidence" value="ECO:0007669"/>
    <property type="project" value="UniProtKB-EC"/>
</dbReference>
<feature type="region of interest" description="Disordered" evidence="12">
    <location>
        <begin position="240"/>
        <end position="275"/>
    </location>
</feature>
<comment type="caution">
    <text evidence="13">The sequence shown here is derived from an EMBL/GenBank/DDBJ whole genome shotgun (WGS) entry which is preliminary data.</text>
</comment>
<dbReference type="GO" id="GO:0005829">
    <property type="term" value="C:cytosol"/>
    <property type="evidence" value="ECO:0007669"/>
    <property type="project" value="TreeGrafter"/>
</dbReference>
<dbReference type="GO" id="GO:0005634">
    <property type="term" value="C:nucleus"/>
    <property type="evidence" value="ECO:0007669"/>
    <property type="project" value="TreeGrafter"/>
</dbReference>
<keyword evidence="5" id="KW-0963">Cytoplasm</keyword>
<evidence type="ECO:0000256" key="5">
    <source>
        <dbReference type="ARBA" id="ARBA00022490"/>
    </source>
</evidence>
<dbReference type="OrthoDB" id="275583at2759"/>
<dbReference type="FunFam" id="3.30.420.40:FF:000025">
    <property type="entry name" value="pantothenate kinase 2, mitochondrial"/>
    <property type="match status" value="1"/>
</dbReference>
<dbReference type="InterPro" id="IPR004567">
    <property type="entry name" value="Type_II_PanK"/>
</dbReference>
<dbReference type="Gene3D" id="3.30.420.40">
    <property type="match status" value="1"/>
</dbReference>
<dbReference type="PANTHER" id="PTHR12280:SF30">
    <property type="entry name" value="FUMBLE"/>
    <property type="match status" value="1"/>
</dbReference>
<keyword evidence="7" id="KW-0547">Nucleotide-binding</keyword>
<dbReference type="GO" id="GO:0015937">
    <property type="term" value="P:coenzyme A biosynthetic process"/>
    <property type="evidence" value="ECO:0007669"/>
    <property type="project" value="UniProtKB-KW"/>
</dbReference>